<sequence>MGFLENLWDEIIAGPAPVPGAGWQGDLTPRPPSHPNDNVLVTRRITIFRTTCSSALLSGTDEPLPAEEGIPSTDLKRLTRRKSAVEPSERAEPRSPTVYDWIVISALDR</sequence>
<evidence type="ECO:0000313" key="3">
    <source>
        <dbReference type="Proteomes" id="UP001346149"/>
    </source>
</evidence>
<dbReference type="EMBL" id="JAXQNO010000014">
    <property type="protein sequence ID" value="KAK4783974.1"/>
    <property type="molecule type" value="Genomic_DNA"/>
</dbReference>
<feature type="compositionally biased region" description="Basic and acidic residues" evidence="1">
    <location>
        <begin position="83"/>
        <end position="93"/>
    </location>
</feature>
<organism evidence="2 3">
    <name type="scientific">Trapa natans</name>
    <name type="common">Water chestnut</name>
    <dbReference type="NCBI Taxonomy" id="22666"/>
    <lineage>
        <taxon>Eukaryota</taxon>
        <taxon>Viridiplantae</taxon>
        <taxon>Streptophyta</taxon>
        <taxon>Embryophyta</taxon>
        <taxon>Tracheophyta</taxon>
        <taxon>Spermatophyta</taxon>
        <taxon>Magnoliopsida</taxon>
        <taxon>eudicotyledons</taxon>
        <taxon>Gunneridae</taxon>
        <taxon>Pentapetalae</taxon>
        <taxon>rosids</taxon>
        <taxon>malvids</taxon>
        <taxon>Myrtales</taxon>
        <taxon>Lythraceae</taxon>
        <taxon>Trapa</taxon>
    </lineage>
</organism>
<evidence type="ECO:0000313" key="2">
    <source>
        <dbReference type="EMBL" id="KAK4783974.1"/>
    </source>
</evidence>
<dbReference type="AlphaFoldDB" id="A0AAN7LGQ8"/>
<feature type="region of interest" description="Disordered" evidence="1">
    <location>
        <begin position="18"/>
        <end position="38"/>
    </location>
</feature>
<feature type="region of interest" description="Disordered" evidence="1">
    <location>
        <begin position="58"/>
        <end position="94"/>
    </location>
</feature>
<dbReference type="Proteomes" id="UP001346149">
    <property type="component" value="Unassembled WGS sequence"/>
</dbReference>
<proteinExistence type="predicted"/>
<accession>A0AAN7LGQ8</accession>
<protein>
    <submittedName>
        <fullName evidence="2">Uncharacterized protein</fullName>
    </submittedName>
</protein>
<comment type="caution">
    <text evidence="2">The sequence shown here is derived from an EMBL/GenBank/DDBJ whole genome shotgun (WGS) entry which is preliminary data.</text>
</comment>
<keyword evidence="3" id="KW-1185">Reference proteome</keyword>
<evidence type="ECO:0000256" key="1">
    <source>
        <dbReference type="SAM" id="MobiDB-lite"/>
    </source>
</evidence>
<gene>
    <name evidence="2" type="ORF">SAY86_018342</name>
</gene>
<name>A0AAN7LGQ8_TRANT</name>
<reference evidence="2 3" key="1">
    <citation type="journal article" date="2023" name="Hortic Res">
        <title>Pangenome of water caltrop reveals structural variations and asymmetric subgenome divergence after allopolyploidization.</title>
        <authorList>
            <person name="Zhang X."/>
            <person name="Chen Y."/>
            <person name="Wang L."/>
            <person name="Yuan Y."/>
            <person name="Fang M."/>
            <person name="Shi L."/>
            <person name="Lu R."/>
            <person name="Comes H.P."/>
            <person name="Ma Y."/>
            <person name="Chen Y."/>
            <person name="Huang G."/>
            <person name="Zhou Y."/>
            <person name="Zheng Z."/>
            <person name="Qiu Y."/>
        </authorList>
    </citation>
    <scope>NUCLEOTIDE SEQUENCE [LARGE SCALE GENOMIC DNA]</scope>
    <source>
        <strain evidence="2">F231</strain>
    </source>
</reference>